<accession>F0T610</accession>
<reference evidence="2" key="1">
    <citation type="submission" date="2011-02" db="EMBL/GenBank/DDBJ databases">
        <title>Complete sequence of Methanobacterium sp. AL-21.</title>
        <authorList>
            <consortium name="US DOE Joint Genome Institute"/>
            <person name="Lucas S."/>
            <person name="Copeland A."/>
            <person name="Lapidus A."/>
            <person name="Cheng J.-F."/>
            <person name="Goodwin L."/>
            <person name="Pitluck S."/>
            <person name="Chertkov O."/>
            <person name="Detter J.C."/>
            <person name="Han C."/>
            <person name="Tapia R."/>
            <person name="Land M."/>
            <person name="Hauser L."/>
            <person name="Kyrpides N."/>
            <person name="Ivanova N."/>
            <person name="Mikhailova N."/>
            <person name="Pagani I."/>
            <person name="Cadillo-Quiroz H."/>
            <person name="Imachi H."/>
            <person name="Zinder S."/>
            <person name="Liu W."/>
            <person name="Woyke T."/>
        </authorList>
    </citation>
    <scope>NUCLEOTIDE SEQUENCE [LARGE SCALE GENOMIC DNA]</scope>
    <source>
        <strain evidence="2">AL-21</strain>
    </source>
</reference>
<sequence>MEPNEIAIERLESQHVGSGRIRSPAKLVSWLVAVQAQEYDGAKWSIGLRLRNKTDKYVENALKSKKIVRTWANRGTLHIVNSQDLKWLLNLIGPRLIRRSSRRYRELELDEKTLKTTGKILQEALSGTNGIQRSKLREILIENKISTEGQRFTFILQRASLEGLIHQGISIKNDPIYHSSEDLPSPQLTNEEALMEISKRYFHSHGPATLKDFVWWSGLTVKDAKTGLKSVKSELNRFEMGDKTYWSKISSITHEGQLQTWPNIKILPQYDDYLLAYQDRGASIDGKVKQLLKPKYGRFNQVILVSGKVTGTWKRKITKNNVDFKLNYFRPLSESENKALVSEIMCYSNFIDKTCTGIETNF</sequence>
<proteinExistence type="predicted"/>
<dbReference type="KEGG" id="mel:Metbo_2303"/>
<dbReference type="PANTHER" id="PTHR38479">
    <property type="entry name" value="LMO0824 PROTEIN"/>
    <property type="match status" value="1"/>
</dbReference>
<dbReference type="HOGENOM" id="CLU_047003_0_0_2"/>
<dbReference type="eggNOG" id="arCOG11014">
    <property type="taxonomic scope" value="Archaea"/>
</dbReference>
<dbReference type="InterPro" id="IPR009351">
    <property type="entry name" value="AlkZ-like"/>
</dbReference>
<dbReference type="EMBL" id="CP002551">
    <property type="protein sequence ID" value="ADZ10517.1"/>
    <property type="molecule type" value="Genomic_DNA"/>
</dbReference>
<dbReference type="AlphaFoldDB" id="F0T610"/>
<dbReference type="GeneID" id="10278769"/>
<keyword evidence="2" id="KW-1185">Reference proteome</keyword>
<evidence type="ECO:0000313" key="2">
    <source>
        <dbReference type="Proteomes" id="UP000007490"/>
    </source>
</evidence>
<gene>
    <name evidence="1" type="ordered locus">Metbo_2303</name>
</gene>
<reference evidence="1 2" key="2">
    <citation type="journal article" date="2014" name="Int. J. Syst. Evol. Microbiol.">
        <title>Methanobacterium paludis sp. nov. and a novel strain of Methanobacterium lacus isolated from northern peatlands.</title>
        <authorList>
            <person name="Cadillo-Quiroz H."/>
            <person name="Brauer S.L."/>
            <person name="Goodson N."/>
            <person name="Yavitt J.B."/>
            <person name="Zinder S.H."/>
        </authorList>
    </citation>
    <scope>NUCLEOTIDE SEQUENCE [LARGE SCALE GENOMIC DNA]</scope>
    <source>
        <strain evidence="1 2">AL-21</strain>
    </source>
</reference>
<dbReference type="STRING" id="877455.Metbo_2303"/>
<dbReference type="Proteomes" id="UP000007490">
    <property type="component" value="Chromosome"/>
</dbReference>
<dbReference type="OrthoDB" id="303731at2157"/>
<protein>
    <recommendedName>
        <fullName evidence="3">Winged helix DNA-binding domain-containing protein</fullName>
    </recommendedName>
</protein>
<evidence type="ECO:0000313" key="1">
    <source>
        <dbReference type="EMBL" id="ADZ10517.1"/>
    </source>
</evidence>
<dbReference type="PANTHER" id="PTHR38479:SF2">
    <property type="entry name" value="WINGED HELIX DNA-BINDING DOMAIN-CONTAINING PROTEIN"/>
    <property type="match status" value="1"/>
</dbReference>
<evidence type="ECO:0008006" key="3">
    <source>
        <dbReference type="Google" id="ProtNLM"/>
    </source>
</evidence>
<name>F0T610_METLA</name>
<organism evidence="1 2">
    <name type="scientific">Methanobacterium lacus (strain AL-21)</name>
    <dbReference type="NCBI Taxonomy" id="877455"/>
    <lineage>
        <taxon>Archaea</taxon>
        <taxon>Methanobacteriati</taxon>
        <taxon>Methanobacteriota</taxon>
        <taxon>Methanomada group</taxon>
        <taxon>Methanobacteria</taxon>
        <taxon>Methanobacteriales</taxon>
        <taxon>Methanobacteriaceae</taxon>
        <taxon>Methanobacterium</taxon>
    </lineage>
</organism>
<dbReference type="Pfam" id="PF06224">
    <property type="entry name" value="AlkZ-like"/>
    <property type="match status" value="1"/>
</dbReference>
<dbReference type="RefSeq" id="WP_013645868.1">
    <property type="nucleotide sequence ID" value="NC_015216.1"/>
</dbReference>